<evidence type="ECO:0008006" key="3">
    <source>
        <dbReference type="Google" id="ProtNLM"/>
    </source>
</evidence>
<organism evidence="1 2">
    <name type="scientific">Caulobacter vibrioides</name>
    <name type="common">Caulobacter crescentus</name>
    <dbReference type="NCBI Taxonomy" id="155892"/>
    <lineage>
        <taxon>Bacteria</taxon>
        <taxon>Pseudomonadati</taxon>
        <taxon>Pseudomonadota</taxon>
        <taxon>Alphaproteobacteria</taxon>
        <taxon>Caulobacterales</taxon>
        <taxon>Caulobacteraceae</taxon>
        <taxon>Caulobacter</taxon>
    </lineage>
</organism>
<dbReference type="EMBL" id="NCDQ01000055">
    <property type="protein sequence ID" value="OYX04889.1"/>
    <property type="molecule type" value="Genomic_DNA"/>
</dbReference>
<reference evidence="1 2" key="1">
    <citation type="submission" date="2017-03" db="EMBL/GenBank/DDBJ databases">
        <title>Lifting the veil on microbial sulfur biogeochemistry in mining wastewaters.</title>
        <authorList>
            <person name="Kantor R.S."/>
            <person name="Colenbrander Nelson T."/>
            <person name="Marshall S."/>
            <person name="Bennett D."/>
            <person name="Apte S."/>
            <person name="Camacho D."/>
            <person name="Thomas B.C."/>
            <person name="Warren L.A."/>
            <person name="Banfield J.F."/>
        </authorList>
    </citation>
    <scope>NUCLEOTIDE SEQUENCE [LARGE SCALE GENOMIC DNA]</scope>
    <source>
        <strain evidence="1">32-67-7</strain>
    </source>
</reference>
<evidence type="ECO:0000313" key="2">
    <source>
        <dbReference type="Proteomes" id="UP000215616"/>
    </source>
</evidence>
<gene>
    <name evidence="1" type="ORF">B7Z12_05235</name>
</gene>
<dbReference type="Proteomes" id="UP000215616">
    <property type="component" value="Unassembled WGS sequence"/>
</dbReference>
<accession>A0A258DAV1</accession>
<name>A0A258DAV1_CAUVI</name>
<sequence>MSAQAFSQEMADSIVRQLVRIDFGARRCIIQMPIIYPSGSLVGIRVSGFSGDFTVSDMGAGYEEIRAVRATKSFLRHAPQVADSIGVEFDSKSFFVRAVGESQLVGAIMAVANASQTAVTLVSHKQIAQDAKDAEERLFIRLERIFGKVEHHKPFAGASGHQWDVDAVVHIGERVALFDAVSPFKQSIYATVAKYLDIGSLPNPPSRFSAVESAEKLGSMIGVLSQASTVVADDTPDETIVSFANAA</sequence>
<proteinExistence type="predicted"/>
<dbReference type="AlphaFoldDB" id="A0A258DAV1"/>
<comment type="caution">
    <text evidence="1">The sequence shown here is derived from an EMBL/GenBank/DDBJ whole genome shotgun (WGS) entry which is preliminary data.</text>
</comment>
<protein>
    <recommendedName>
        <fullName evidence="3">DUF1828 domain-containing protein</fullName>
    </recommendedName>
</protein>
<evidence type="ECO:0000313" key="1">
    <source>
        <dbReference type="EMBL" id="OYX04889.1"/>
    </source>
</evidence>